<comment type="similarity">
    <text evidence="1">Belongs to the short-chain dehydrogenases/reductases (SDR) family.</text>
</comment>
<gene>
    <name evidence="3" type="ORF">GCM10023320_46580</name>
</gene>
<dbReference type="InterPro" id="IPR002347">
    <property type="entry name" value="SDR_fam"/>
</dbReference>
<protein>
    <submittedName>
        <fullName evidence="3">SDR family oxidoreductase</fullName>
    </submittedName>
</protein>
<organism evidence="3 4">
    <name type="scientific">Pseudonocardia adelaidensis</name>
    <dbReference type="NCBI Taxonomy" id="648754"/>
    <lineage>
        <taxon>Bacteria</taxon>
        <taxon>Bacillati</taxon>
        <taxon>Actinomycetota</taxon>
        <taxon>Actinomycetes</taxon>
        <taxon>Pseudonocardiales</taxon>
        <taxon>Pseudonocardiaceae</taxon>
        <taxon>Pseudonocardia</taxon>
    </lineage>
</organism>
<feature type="domain" description="Ketoreductase" evidence="2">
    <location>
        <begin position="9"/>
        <end position="190"/>
    </location>
</feature>
<dbReference type="Gene3D" id="3.40.50.720">
    <property type="entry name" value="NAD(P)-binding Rossmann-like Domain"/>
    <property type="match status" value="1"/>
</dbReference>
<dbReference type="InterPro" id="IPR050259">
    <property type="entry name" value="SDR"/>
</dbReference>
<comment type="caution">
    <text evidence="3">The sequence shown here is derived from an EMBL/GenBank/DDBJ whole genome shotgun (WGS) entry which is preliminary data.</text>
</comment>
<dbReference type="PANTHER" id="PTHR42879">
    <property type="entry name" value="3-OXOACYL-(ACYL-CARRIER-PROTEIN) REDUCTASE"/>
    <property type="match status" value="1"/>
</dbReference>
<dbReference type="SUPFAM" id="SSF51735">
    <property type="entry name" value="NAD(P)-binding Rossmann-fold domains"/>
    <property type="match status" value="1"/>
</dbReference>
<dbReference type="Pfam" id="PF13561">
    <property type="entry name" value="adh_short_C2"/>
    <property type="match status" value="1"/>
</dbReference>
<dbReference type="Proteomes" id="UP001500804">
    <property type="component" value="Unassembled WGS sequence"/>
</dbReference>
<evidence type="ECO:0000313" key="3">
    <source>
        <dbReference type="EMBL" id="GAA5128166.1"/>
    </source>
</evidence>
<name>A0ABP9NP76_9PSEU</name>
<dbReference type="PANTHER" id="PTHR42879:SF2">
    <property type="entry name" value="3-OXOACYL-[ACYL-CARRIER-PROTEIN] REDUCTASE FABG"/>
    <property type="match status" value="1"/>
</dbReference>
<dbReference type="RefSeq" id="WP_345607417.1">
    <property type="nucleotide sequence ID" value="NZ_BAABJO010000018.1"/>
</dbReference>
<evidence type="ECO:0000313" key="4">
    <source>
        <dbReference type="Proteomes" id="UP001500804"/>
    </source>
</evidence>
<keyword evidence="4" id="KW-1185">Reference proteome</keyword>
<dbReference type="EMBL" id="BAABJO010000018">
    <property type="protein sequence ID" value="GAA5128166.1"/>
    <property type="molecule type" value="Genomic_DNA"/>
</dbReference>
<dbReference type="SMART" id="SM00822">
    <property type="entry name" value="PKS_KR"/>
    <property type="match status" value="1"/>
</dbReference>
<evidence type="ECO:0000259" key="2">
    <source>
        <dbReference type="SMART" id="SM00822"/>
    </source>
</evidence>
<accession>A0ABP9NP76</accession>
<dbReference type="CDD" id="cd05233">
    <property type="entry name" value="SDR_c"/>
    <property type="match status" value="1"/>
</dbReference>
<dbReference type="PRINTS" id="PR00081">
    <property type="entry name" value="GDHRDH"/>
</dbReference>
<dbReference type="InterPro" id="IPR036291">
    <property type="entry name" value="NAD(P)-bd_dom_sf"/>
</dbReference>
<dbReference type="PROSITE" id="PS00061">
    <property type="entry name" value="ADH_SHORT"/>
    <property type="match status" value="1"/>
</dbReference>
<proteinExistence type="inferred from homology"/>
<dbReference type="InterPro" id="IPR020904">
    <property type="entry name" value="Sc_DH/Rdtase_CS"/>
</dbReference>
<dbReference type="InterPro" id="IPR057326">
    <property type="entry name" value="KR_dom"/>
</dbReference>
<reference evidence="4" key="1">
    <citation type="journal article" date="2019" name="Int. J. Syst. Evol. Microbiol.">
        <title>The Global Catalogue of Microorganisms (GCM) 10K type strain sequencing project: providing services to taxonomists for standard genome sequencing and annotation.</title>
        <authorList>
            <consortium name="The Broad Institute Genomics Platform"/>
            <consortium name="The Broad Institute Genome Sequencing Center for Infectious Disease"/>
            <person name="Wu L."/>
            <person name="Ma J."/>
        </authorList>
    </citation>
    <scope>NUCLEOTIDE SEQUENCE [LARGE SCALE GENOMIC DNA]</scope>
    <source>
        <strain evidence="4">JCM 18302</strain>
    </source>
</reference>
<sequence length="270" mass="28247">MLEQGLKGRLALVTGAGRGLGHAIAEAFAERGALVLAGDVSPPVALPDRLDPIGPRVEAIPLDVTDEASVRAAVQLVVASGMGIDVLVNNAGIMYKAPVEETDLESWRRVLDVNLTGAQLCTKHVVPVMKRHGRGRIISIASMTAAIGMETYSAYSASKAALVNLTKVWAAELATAGITANAICPGWVDTPMAADAFVAHLARIHGTSPDEARERLLARVPQHRFLDPREIAHTALFLADDLAAGISGEAIHVDTGLVATFAAGLHRPAG</sequence>
<dbReference type="PRINTS" id="PR00080">
    <property type="entry name" value="SDRFAMILY"/>
</dbReference>
<evidence type="ECO:0000256" key="1">
    <source>
        <dbReference type="ARBA" id="ARBA00006484"/>
    </source>
</evidence>